<keyword evidence="2" id="KW-0106">Calcium</keyword>
<reference evidence="5" key="1">
    <citation type="submission" date="2021-01" db="EMBL/GenBank/DDBJ databases">
        <authorList>
            <person name="Corre E."/>
            <person name="Pelletier E."/>
            <person name="Niang G."/>
            <person name="Scheremetjew M."/>
            <person name="Finn R."/>
            <person name="Kale V."/>
            <person name="Holt S."/>
            <person name="Cochrane G."/>
            <person name="Meng A."/>
            <person name="Brown T."/>
            <person name="Cohen L."/>
        </authorList>
    </citation>
    <scope>NUCLEOTIDE SEQUENCE</scope>
    <source>
        <strain evidence="5">CCMP281</strain>
    </source>
</reference>
<evidence type="ECO:0000259" key="4">
    <source>
        <dbReference type="PROSITE" id="PS50222"/>
    </source>
</evidence>
<evidence type="ECO:0000256" key="3">
    <source>
        <dbReference type="SAM" id="MobiDB-lite"/>
    </source>
</evidence>
<organism evidence="5">
    <name type="scientific">Haptolina ericina</name>
    <dbReference type="NCBI Taxonomy" id="156174"/>
    <lineage>
        <taxon>Eukaryota</taxon>
        <taxon>Haptista</taxon>
        <taxon>Haptophyta</taxon>
        <taxon>Prymnesiophyceae</taxon>
        <taxon>Prymnesiales</taxon>
        <taxon>Prymnesiaceae</taxon>
        <taxon>Haptolina</taxon>
    </lineage>
</organism>
<feature type="domain" description="EF-hand" evidence="4">
    <location>
        <begin position="92"/>
        <end position="127"/>
    </location>
</feature>
<evidence type="ECO:0000256" key="1">
    <source>
        <dbReference type="ARBA" id="ARBA00022737"/>
    </source>
</evidence>
<dbReference type="GO" id="GO:0005509">
    <property type="term" value="F:calcium ion binding"/>
    <property type="evidence" value="ECO:0007669"/>
    <property type="project" value="InterPro"/>
</dbReference>
<feature type="domain" description="EF-hand" evidence="4">
    <location>
        <begin position="247"/>
        <end position="282"/>
    </location>
</feature>
<dbReference type="InterPro" id="IPR002048">
    <property type="entry name" value="EF_hand_dom"/>
</dbReference>
<keyword evidence="1" id="KW-0677">Repeat</keyword>
<dbReference type="PANTHER" id="PTHR23048:SF0">
    <property type="entry name" value="CALMODULIN LIKE 3"/>
    <property type="match status" value="1"/>
</dbReference>
<sequence length="400" mass="43348">MERAAARGRYARPKSDKRLPVGGVLPEGATWSPEIHAAPHRAVLDAQKGGFAGRFKANMGQYDASDRDHNHELDFNEFTALVHARELGGTQKSEAELMELFKGLDLDGNGTVDVREFVRFSLHDALRRSRIIDVFRGWDKEKKGMEKDHAVDANQFRKAMHVLSEGSGFVATAGEIDLLFGEFDRESKGAITYKVLKQNLIHVPEGFLPLGHRAEVKSRSAGLADKVGHGFEQHKGAVEQLHALLRSKSLEVHDLMRFFDEDGNTLISEAEFRKGLTGLGIKATKAEIKQLFGEIDTDHLGQMDHRKLAIYLHKTKRESVTVSSVQQRAECAEHALSSAPAGTPSESGPSAEPLTEGGGKEAAEVGGEGGREQGGEQDGKVDADGRDAEGATAAAAEAAA</sequence>
<dbReference type="PANTHER" id="PTHR23048">
    <property type="entry name" value="MYOSIN LIGHT CHAIN 1, 3"/>
    <property type="match status" value="1"/>
</dbReference>
<dbReference type="EMBL" id="HBHX01055380">
    <property type="protein sequence ID" value="CAE0135069.1"/>
    <property type="molecule type" value="Transcribed_RNA"/>
</dbReference>
<dbReference type="Gene3D" id="1.10.238.10">
    <property type="entry name" value="EF-hand"/>
    <property type="match status" value="2"/>
</dbReference>
<dbReference type="CDD" id="cd00051">
    <property type="entry name" value="EFh"/>
    <property type="match status" value="2"/>
</dbReference>
<evidence type="ECO:0000256" key="2">
    <source>
        <dbReference type="ARBA" id="ARBA00022837"/>
    </source>
</evidence>
<feature type="region of interest" description="Disordered" evidence="3">
    <location>
        <begin position="331"/>
        <end position="400"/>
    </location>
</feature>
<accession>A0A7S3BH91</accession>
<dbReference type="InterPro" id="IPR050230">
    <property type="entry name" value="CALM/Myosin/TropC-like"/>
</dbReference>
<dbReference type="PROSITE" id="PS00018">
    <property type="entry name" value="EF_HAND_1"/>
    <property type="match status" value="2"/>
</dbReference>
<evidence type="ECO:0000313" key="5">
    <source>
        <dbReference type="EMBL" id="CAE0135069.1"/>
    </source>
</evidence>
<dbReference type="InterPro" id="IPR011992">
    <property type="entry name" value="EF-hand-dom_pair"/>
</dbReference>
<proteinExistence type="predicted"/>
<dbReference type="GO" id="GO:0016460">
    <property type="term" value="C:myosin II complex"/>
    <property type="evidence" value="ECO:0007669"/>
    <property type="project" value="TreeGrafter"/>
</dbReference>
<name>A0A7S3BH91_9EUKA</name>
<dbReference type="AlphaFoldDB" id="A0A7S3BH91"/>
<dbReference type="InterPro" id="IPR018247">
    <property type="entry name" value="EF_Hand_1_Ca_BS"/>
</dbReference>
<feature type="compositionally biased region" description="Basic and acidic residues" evidence="3">
    <location>
        <begin position="358"/>
        <end position="389"/>
    </location>
</feature>
<gene>
    <name evidence="5" type="ORF">HERI1096_LOCUS30520</name>
</gene>
<feature type="region of interest" description="Disordered" evidence="3">
    <location>
        <begin position="1"/>
        <end position="25"/>
    </location>
</feature>
<protein>
    <recommendedName>
        <fullName evidence="4">EF-hand domain-containing protein</fullName>
    </recommendedName>
</protein>
<dbReference type="SUPFAM" id="SSF47473">
    <property type="entry name" value="EF-hand"/>
    <property type="match status" value="2"/>
</dbReference>
<dbReference type="PROSITE" id="PS50222">
    <property type="entry name" value="EF_HAND_2"/>
    <property type="match status" value="2"/>
</dbReference>
<dbReference type="Pfam" id="PF13833">
    <property type="entry name" value="EF-hand_8"/>
    <property type="match status" value="1"/>
</dbReference>
<feature type="compositionally biased region" description="Low complexity" evidence="3">
    <location>
        <begin position="390"/>
        <end position="400"/>
    </location>
</feature>
<dbReference type="SMART" id="SM00054">
    <property type="entry name" value="EFh"/>
    <property type="match status" value="5"/>
</dbReference>